<dbReference type="InterPro" id="IPR006827">
    <property type="entry name" value="Lant_deHydtase_N"/>
</dbReference>
<evidence type="ECO:0000313" key="3">
    <source>
        <dbReference type="EMBL" id="GAA4225126.1"/>
    </source>
</evidence>
<evidence type="ECO:0008006" key="5">
    <source>
        <dbReference type="Google" id="ProtNLM"/>
    </source>
</evidence>
<evidence type="ECO:0000259" key="1">
    <source>
        <dbReference type="Pfam" id="PF04738"/>
    </source>
</evidence>
<keyword evidence="4" id="KW-1185">Reference proteome</keyword>
<dbReference type="InterPro" id="IPR023809">
    <property type="entry name" value="Thiopep_bacteriocin_synth_dom"/>
</dbReference>
<proteinExistence type="predicted"/>
<comment type="caution">
    <text evidence="3">The sequence shown here is derived from an EMBL/GenBank/DDBJ whole genome shotgun (WGS) entry which is preliminary data.</text>
</comment>
<protein>
    <recommendedName>
        <fullName evidence="5">Lantibiotic dehydratase</fullName>
    </recommendedName>
</protein>
<accession>A0ABP8BSV4</accession>
<dbReference type="Proteomes" id="UP001501710">
    <property type="component" value="Unassembled WGS sequence"/>
</dbReference>
<evidence type="ECO:0000259" key="2">
    <source>
        <dbReference type="Pfam" id="PF14028"/>
    </source>
</evidence>
<name>A0ABP8BSV4_9ACTN</name>
<sequence>MTEMVQDGGKRMITSPDFAVLRVAALSVDEIEEASLGAAFVAQAITLAAGPELVALSAKHEKAQRAVRRYIARMGGRATPFGLLAGTCLIGLGRDQSIELAGRSEHRVRVRTDTGVIERILRDSLGGITSAWAPVRVNATLRRSQDGYRYCRPDLTSVHVTDDPRLERLMKRRGANLLKSELLDSFSTEDIQRYIDAGIIEYSISLLEAGEEPSRVAAGLLRRAGKTRESEALLLLSKEGLREAGATLVSDLSAEWSEAAELLPVLKKNLSVNERYHLDLELSLKSGEVSSRTITSLEGVARRLEGMLDHRGNRLASFRDAFRCRYEDGEVSFLEALDFTTGVAGEWLPARSAIANYAGVDEREEAIRPGGPEAALEAMGALVNGSQSYDIEKLPLGNLCLSRSLQAALLDKAGSGFAAMFICAQQGAPLSRLARFGLGDNELASKLISWGRSAGADAEDVLTVELLHSPGGRDGNILIRPRLNDAHLALSGAGGGNFHLERLLIRLEDDRFHLRDSISGRPVVLEVNTAHHPDFSKDPLYRLLASITSTADPLMWRWGPLATLPHLPRITCGDIIVSPERWRLQGSDLKGRRLNELLKGIGDRRWVGYGQSHQQVPVDLARPAAVQDAIEHIGTSGFVDFYEMPQMESPGSVSPHGKHVTELYVPLARARSTPSAPSRPISYSPSHGRAWVYFKYFCSVLAADGVIGKAAALARQLEDRGLIHQWFFVRYPEDGDHVRVRVRLKDPQRKHEVIAAMTDLGEQAPITRAVTDRYVPEIARYGGVENLPKAEALFTADSGHIAAWLSRRPGHVLRLFQSIADIMAWVGLMWPTHDECLEFLRWRQNVSRCEVPPGHNGLGKFYRLQRKKFDSFFESYSLDADVATRLRDLAPDYEIMRSVLHMHLNRIFVVDSVRLEHVAYDCAIRKLLEYRSRPEMGSLPWERFSTHTGDVLQGARSS</sequence>
<feature type="domain" description="Thiopeptide-type bacteriocin biosynthesis" evidence="2">
    <location>
        <begin position="691"/>
        <end position="926"/>
    </location>
</feature>
<dbReference type="Pfam" id="PF14028">
    <property type="entry name" value="Lant_dehydr_C"/>
    <property type="match status" value="1"/>
</dbReference>
<feature type="domain" description="Lantibiotic dehydratase N-terminal" evidence="1">
    <location>
        <begin position="42"/>
        <end position="343"/>
    </location>
</feature>
<evidence type="ECO:0000313" key="4">
    <source>
        <dbReference type="Proteomes" id="UP001501710"/>
    </source>
</evidence>
<dbReference type="Pfam" id="PF04738">
    <property type="entry name" value="Lant_dehydr_N"/>
    <property type="match status" value="2"/>
</dbReference>
<gene>
    <name evidence="3" type="ORF">GCM10022254_06350</name>
</gene>
<dbReference type="EMBL" id="BAABAS010000003">
    <property type="protein sequence ID" value="GAA4225126.1"/>
    <property type="molecule type" value="Genomic_DNA"/>
</dbReference>
<feature type="domain" description="Lantibiotic dehydratase N-terminal" evidence="1">
    <location>
        <begin position="433"/>
        <end position="626"/>
    </location>
</feature>
<reference evidence="4" key="1">
    <citation type="journal article" date="2019" name="Int. J. Syst. Evol. Microbiol.">
        <title>The Global Catalogue of Microorganisms (GCM) 10K type strain sequencing project: providing services to taxonomists for standard genome sequencing and annotation.</title>
        <authorList>
            <consortium name="The Broad Institute Genomics Platform"/>
            <consortium name="The Broad Institute Genome Sequencing Center for Infectious Disease"/>
            <person name="Wu L."/>
            <person name="Ma J."/>
        </authorList>
    </citation>
    <scope>NUCLEOTIDE SEQUENCE [LARGE SCALE GENOMIC DNA]</scope>
    <source>
        <strain evidence="4">JCM 17440</strain>
    </source>
</reference>
<organism evidence="3 4">
    <name type="scientific">Actinomadura meridiana</name>
    <dbReference type="NCBI Taxonomy" id="559626"/>
    <lineage>
        <taxon>Bacteria</taxon>
        <taxon>Bacillati</taxon>
        <taxon>Actinomycetota</taxon>
        <taxon>Actinomycetes</taxon>
        <taxon>Streptosporangiales</taxon>
        <taxon>Thermomonosporaceae</taxon>
        <taxon>Actinomadura</taxon>
    </lineage>
</organism>
<dbReference type="NCBIfam" id="TIGR03891">
    <property type="entry name" value="thiopep_ocin"/>
    <property type="match status" value="1"/>
</dbReference>